<protein>
    <submittedName>
        <fullName evidence="1">Uncharacterized protein</fullName>
    </submittedName>
</protein>
<evidence type="ECO:0000313" key="1">
    <source>
        <dbReference type="EMBL" id="CAF0897635.1"/>
    </source>
</evidence>
<sequence>MNYSQCHIYSQPYKLKYYHKITNNFRGGLFKCVRKVELFDEHPFEHEFFLLIQKSFPLMENLTVINHKRQKNKQFRKLINENQEFSIIKYPHLIHLDFAQTSKDYHKQFLFDNKICLPNGVTVRMDYQIAKKKQLIKRIL</sequence>
<name>A0A813ZCT6_9BILA</name>
<accession>A0A813ZCT6</accession>
<dbReference type="AlphaFoldDB" id="A0A813ZCT6"/>
<proteinExistence type="predicted"/>
<organism evidence="1 2">
    <name type="scientific">Rotaria sordida</name>
    <dbReference type="NCBI Taxonomy" id="392033"/>
    <lineage>
        <taxon>Eukaryota</taxon>
        <taxon>Metazoa</taxon>
        <taxon>Spiralia</taxon>
        <taxon>Gnathifera</taxon>
        <taxon>Rotifera</taxon>
        <taxon>Eurotatoria</taxon>
        <taxon>Bdelloidea</taxon>
        <taxon>Philodinida</taxon>
        <taxon>Philodinidae</taxon>
        <taxon>Rotaria</taxon>
    </lineage>
</organism>
<comment type="caution">
    <text evidence="1">The sequence shown here is derived from an EMBL/GenBank/DDBJ whole genome shotgun (WGS) entry which is preliminary data.</text>
</comment>
<evidence type="ECO:0000313" key="2">
    <source>
        <dbReference type="Proteomes" id="UP000663882"/>
    </source>
</evidence>
<dbReference type="EMBL" id="CAJNOO010000304">
    <property type="protein sequence ID" value="CAF0897635.1"/>
    <property type="molecule type" value="Genomic_DNA"/>
</dbReference>
<dbReference type="Proteomes" id="UP000663882">
    <property type="component" value="Unassembled WGS sequence"/>
</dbReference>
<gene>
    <name evidence="1" type="ORF">RFH988_LOCUS8817</name>
</gene>
<dbReference type="OrthoDB" id="10049658at2759"/>
<reference evidence="1" key="1">
    <citation type="submission" date="2021-02" db="EMBL/GenBank/DDBJ databases">
        <authorList>
            <person name="Nowell W R."/>
        </authorList>
    </citation>
    <scope>NUCLEOTIDE SEQUENCE</scope>
</reference>